<dbReference type="PROSITE" id="PS50110">
    <property type="entry name" value="RESPONSE_REGULATORY"/>
    <property type="match status" value="1"/>
</dbReference>
<evidence type="ECO:0000259" key="3">
    <source>
        <dbReference type="PROSITE" id="PS50110"/>
    </source>
</evidence>
<dbReference type="InterPro" id="IPR011006">
    <property type="entry name" value="CheY-like_superfamily"/>
</dbReference>
<dbReference type="EMBL" id="WAEL01000004">
    <property type="protein sequence ID" value="NID10781.1"/>
    <property type="molecule type" value="Genomic_DNA"/>
</dbReference>
<name>A0ABX0QEC4_9BACT</name>
<keyword evidence="5" id="KW-1185">Reference proteome</keyword>
<dbReference type="Pfam" id="PF00072">
    <property type="entry name" value="Response_reg"/>
    <property type="match status" value="1"/>
</dbReference>
<dbReference type="SUPFAM" id="SSF52172">
    <property type="entry name" value="CheY-like"/>
    <property type="match status" value="1"/>
</dbReference>
<gene>
    <name evidence="4" type="ORF">F7231_11435</name>
</gene>
<evidence type="ECO:0000313" key="5">
    <source>
        <dbReference type="Proteomes" id="UP000606008"/>
    </source>
</evidence>
<proteinExistence type="predicted"/>
<dbReference type="PANTHER" id="PTHR44591">
    <property type="entry name" value="STRESS RESPONSE REGULATOR PROTEIN 1"/>
    <property type="match status" value="1"/>
</dbReference>
<dbReference type="Gene3D" id="3.40.50.2300">
    <property type="match status" value="1"/>
</dbReference>
<dbReference type="Proteomes" id="UP000606008">
    <property type="component" value="Unassembled WGS sequence"/>
</dbReference>
<protein>
    <submittedName>
        <fullName evidence="4">Response regulator</fullName>
    </submittedName>
</protein>
<dbReference type="SMART" id="SM00448">
    <property type="entry name" value="REC"/>
    <property type="match status" value="1"/>
</dbReference>
<reference evidence="4" key="1">
    <citation type="submission" date="2024-05" db="EMBL/GenBank/DDBJ databases">
        <authorList>
            <person name="Jung D.-H."/>
        </authorList>
    </citation>
    <scope>NUCLEOTIDE SEQUENCE</scope>
    <source>
        <strain evidence="4">JA-25</strain>
    </source>
</reference>
<evidence type="ECO:0000313" key="4">
    <source>
        <dbReference type="EMBL" id="NID10781.1"/>
    </source>
</evidence>
<dbReference type="RefSeq" id="WP_166692002.1">
    <property type="nucleotide sequence ID" value="NZ_WAEL01000004.1"/>
</dbReference>
<keyword evidence="1" id="KW-0597">Phosphoprotein</keyword>
<evidence type="ECO:0000256" key="2">
    <source>
        <dbReference type="PROSITE-ProRule" id="PRU00169"/>
    </source>
</evidence>
<dbReference type="InterPro" id="IPR050595">
    <property type="entry name" value="Bact_response_regulator"/>
</dbReference>
<feature type="domain" description="Response regulatory" evidence="3">
    <location>
        <begin position="3"/>
        <end position="119"/>
    </location>
</feature>
<organism evidence="4 5">
    <name type="scientific">Fibrivirga algicola</name>
    <dbReference type="NCBI Taxonomy" id="2950420"/>
    <lineage>
        <taxon>Bacteria</taxon>
        <taxon>Pseudomonadati</taxon>
        <taxon>Bacteroidota</taxon>
        <taxon>Cytophagia</taxon>
        <taxon>Cytophagales</taxon>
        <taxon>Spirosomataceae</taxon>
        <taxon>Fibrivirga</taxon>
    </lineage>
</organism>
<dbReference type="PANTHER" id="PTHR44591:SF3">
    <property type="entry name" value="RESPONSE REGULATORY DOMAIN-CONTAINING PROTEIN"/>
    <property type="match status" value="1"/>
</dbReference>
<comment type="caution">
    <text evidence="4">The sequence shown here is derived from an EMBL/GenBank/DDBJ whole genome shotgun (WGS) entry which is preliminary data.</text>
</comment>
<dbReference type="InterPro" id="IPR001789">
    <property type="entry name" value="Sig_transdc_resp-reg_receiver"/>
</dbReference>
<accession>A0ABX0QEC4</accession>
<evidence type="ECO:0000256" key="1">
    <source>
        <dbReference type="ARBA" id="ARBA00022553"/>
    </source>
</evidence>
<sequence length="125" mass="14027">MPTILLADDEPSTLLSLEFLMKKEGHRVFIARDGQEAHHLIQQELPDVLLINAMRPRMNGPELCRFVRAEPACLGMKVIVLSAKSEEVGMRAGYEAGADLCLTKPFSPRRLLKKMNELLITTKPD</sequence>
<comment type="caution">
    <text evidence="2">Lacks conserved residue(s) required for the propagation of feature annotation.</text>
</comment>